<organism evidence="2 3">
    <name type="scientific">Embleya scabrispora</name>
    <dbReference type="NCBI Taxonomy" id="159449"/>
    <lineage>
        <taxon>Bacteria</taxon>
        <taxon>Bacillati</taxon>
        <taxon>Actinomycetota</taxon>
        <taxon>Actinomycetes</taxon>
        <taxon>Kitasatosporales</taxon>
        <taxon>Streptomycetaceae</taxon>
        <taxon>Embleya</taxon>
    </lineage>
</organism>
<feature type="domain" description="Siphovirus-type tail component C-terminal" evidence="1">
    <location>
        <begin position="183"/>
        <end position="276"/>
    </location>
</feature>
<reference evidence="2 3" key="1">
    <citation type="submission" date="2017-03" db="EMBL/GenBank/DDBJ databases">
        <title>Draft genome sequence of Streptomyces scabrisporus NF3, endophyte isolated from Amphipterygium adstringens.</title>
        <authorList>
            <person name="Vazquez M."/>
            <person name="Ceapa C.D."/>
            <person name="Rodriguez Luna D."/>
            <person name="Sanchez Esquivel S."/>
        </authorList>
    </citation>
    <scope>NUCLEOTIDE SEQUENCE [LARGE SCALE GENOMIC DNA]</scope>
    <source>
        <strain evidence="2 3">NF3</strain>
    </source>
</reference>
<keyword evidence="3" id="KW-1185">Reference proteome</keyword>
<dbReference type="EMBL" id="MWQN01000001">
    <property type="protein sequence ID" value="OPC83001.1"/>
    <property type="molecule type" value="Genomic_DNA"/>
</dbReference>
<dbReference type="Gene3D" id="2.60.120.860">
    <property type="match status" value="1"/>
</dbReference>
<evidence type="ECO:0000259" key="1">
    <source>
        <dbReference type="Pfam" id="PF22768"/>
    </source>
</evidence>
<dbReference type="Proteomes" id="UP000190037">
    <property type="component" value="Unassembled WGS sequence"/>
</dbReference>
<dbReference type="RefSeq" id="WP_078977300.1">
    <property type="nucleotide sequence ID" value="NZ_MWQN01000001.1"/>
</dbReference>
<dbReference type="AlphaFoldDB" id="A0A1T3P230"/>
<dbReference type="STRING" id="159449.B4N89_20525"/>
<dbReference type="OrthoDB" id="5182475at2"/>
<dbReference type="Pfam" id="PF22768">
    <property type="entry name" value="SPP1_Dit"/>
    <property type="match status" value="1"/>
</dbReference>
<evidence type="ECO:0000313" key="2">
    <source>
        <dbReference type="EMBL" id="OPC83001.1"/>
    </source>
</evidence>
<dbReference type="InterPro" id="IPR054738">
    <property type="entry name" value="Siphovirus-type_tail_C"/>
</dbReference>
<accession>A0A1T3P230</accession>
<protein>
    <recommendedName>
        <fullName evidence="1">Siphovirus-type tail component C-terminal domain-containing protein</fullName>
    </recommendedName>
</protein>
<proteinExistence type="predicted"/>
<name>A0A1T3P230_9ACTN</name>
<comment type="caution">
    <text evidence="2">The sequence shown here is derived from an EMBL/GenBank/DDBJ whole genome shotgun (WGS) entry which is preliminary data.</text>
</comment>
<evidence type="ECO:0000313" key="3">
    <source>
        <dbReference type="Proteomes" id="UP000190037"/>
    </source>
</evidence>
<gene>
    <name evidence="2" type="ORF">B4N89_20525</name>
</gene>
<sequence length="283" mass="29634">MIGDLVTQDGHIQYGDLLLGEGGAAGWTQLAGWLDMPGLDSGTTPRPVEHGAWPGRLYAQPRTITVEGVIVREPLGANVAAIRAGTPVAQDEQPLVVRLDGQTLYAEARCTRRALPITPTHRVGRVYAALQWEASDPRLYDPTEVAAGTGLPSAPVGLTYNLTYPLSYGSGGASGAVAVTNGGNADSHPIVVFAGECDTPSVTVVSTGMVLEFDIALTVADTLVVDCRAGTATLNGVASRLMTRTSRSALLRQFTVPPGAQEIAFRALSGTATMTVSRYAAWM</sequence>